<name>A0A9P5PYL1_9AGAR</name>
<accession>A0A9P5PYL1</accession>
<gene>
    <name evidence="2" type="ORF">BDP27DRAFT_494692</name>
</gene>
<evidence type="ECO:0000313" key="3">
    <source>
        <dbReference type="Proteomes" id="UP000772434"/>
    </source>
</evidence>
<dbReference type="Proteomes" id="UP000772434">
    <property type="component" value="Unassembled WGS sequence"/>
</dbReference>
<feature type="region of interest" description="Disordered" evidence="1">
    <location>
        <begin position="245"/>
        <end position="279"/>
    </location>
</feature>
<reference evidence="2" key="1">
    <citation type="submission" date="2020-11" db="EMBL/GenBank/DDBJ databases">
        <authorList>
            <consortium name="DOE Joint Genome Institute"/>
            <person name="Ahrendt S."/>
            <person name="Riley R."/>
            <person name="Andreopoulos W."/>
            <person name="Labutti K."/>
            <person name="Pangilinan J."/>
            <person name="Ruiz-Duenas F.J."/>
            <person name="Barrasa J.M."/>
            <person name="Sanchez-Garcia M."/>
            <person name="Camarero S."/>
            <person name="Miyauchi S."/>
            <person name="Serrano A."/>
            <person name="Linde D."/>
            <person name="Babiker R."/>
            <person name="Drula E."/>
            <person name="Ayuso-Fernandez I."/>
            <person name="Pacheco R."/>
            <person name="Padilla G."/>
            <person name="Ferreira P."/>
            <person name="Barriuso J."/>
            <person name="Kellner H."/>
            <person name="Castanera R."/>
            <person name="Alfaro M."/>
            <person name="Ramirez L."/>
            <person name="Pisabarro A.G."/>
            <person name="Kuo A."/>
            <person name="Tritt A."/>
            <person name="Lipzen A."/>
            <person name="He G."/>
            <person name="Yan M."/>
            <person name="Ng V."/>
            <person name="Cullen D."/>
            <person name="Martin F."/>
            <person name="Rosso M.-N."/>
            <person name="Henrissat B."/>
            <person name="Hibbett D."/>
            <person name="Martinez A.T."/>
            <person name="Grigoriev I.V."/>
        </authorList>
    </citation>
    <scope>NUCLEOTIDE SEQUENCE</scope>
    <source>
        <strain evidence="2">AH 40177</strain>
    </source>
</reference>
<dbReference type="EMBL" id="JADNRY010000030">
    <property type="protein sequence ID" value="KAF9071649.1"/>
    <property type="molecule type" value="Genomic_DNA"/>
</dbReference>
<organism evidence="2 3">
    <name type="scientific">Rhodocollybia butyracea</name>
    <dbReference type="NCBI Taxonomy" id="206335"/>
    <lineage>
        <taxon>Eukaryota</taxon>
        <taxon>Fungi</taxon>
        <taxon>Dikarya</taxon>
        <taxon>Basidiomycota</taxon>
        <taxon>Agaricomycotina</taxon>
        <taxon>Agaricomycetes</taxon>
        <taxon>Agaricomycetidae</taxon>
        <taxon>Agaricales</taxon>
        <taxon>Marasmiineae</taxon>
        <taxon>Omphalotaceae</taxon>
        <taxon>Rhodocollybia</taxon>
    </lineage>
</organism>
<dbReference type="AlphaFoldDB" id="A0A9P5PYL1"/>
<comment type="caution">
    <text evidence="2">The sequence shown here is derived from an EMBL/GenBank/DDBJ whole genome shotgun (WGS) entry which is preliminary data.</text>
</comment>
<feature type="compositionally biased region" description="Acidic residues" evidence="1">
    <location>
        <begin position="133"/>
        <end position="151"/>
    </location>
</feature>
<evidence type="ECO:0000313" key="2">
    <source>
        <dbReference type="EMBL" id="KAF9071649.1"/>
    </source>
</evidence>
<feature type="region of interest" description="Disordered" evidence="1">
    <location>
        <begin position="117"/>
        <end position="155"/>
    </location>
</feature>
<feature type="compositionally biased region" description="Low complexity" evidence="1">
    <location>
        <begin position="251"/>
        <end position="263"/>
    </location>
</feature>
<keyword evidence="3" id="KW-1185">Reference proteome</keyword>
<evidence type="ECO:0000256" key="1">
    <source>
        <dbReference type="SAM" id="MobiDB-lite"/>
    </source>
</evidence>
<protein>
    <submittedName>
        <fullName evidence="2">Uncharacterized protein</fullName>
    </submittedName>
</protein>
<sequence length="395" mass="42174">MSAETNPIVAGDAAVDALPSSLPSESLPVEGIIREETIDAVVENVVDDTPDDAPAAQPHHEAVPTQSMPFTETPLHDPFSFAQIRPIPGLLSIPVVSDFSNQPEFLSMEPLTRTTIPVLNDDPYPASLSTPFDDIEDDGSPGDEADDDGDESNSSLESLTMNHEVLSVEAVGDGSQGVVNDEDFWELDLAYPEDTVAPLLDTAHTVPAEDDADGDMDPDFLSTIGGTLTSTLSRDADADKISPKHVEHQETVVSTSLSSAALTDSEPCPSTPLQSEENTIGVNNVEDMKMEPPLEMAPQTSELPGTGDLVRAIEVSETNGVQNADTKTEPETTQTSEIYSVDGAETLEHQPAAPMIDAEKSLIGRVSEHTTEENIQPHEAIHNNNGTVTVDAERY</sequence>
<proteinExistence type="predicted"/>